<protein>
    <submittedName>
        <fullName evidence="6">Sugar ABC transporter ATP-binding protein</fullName>
    </submittedName>
</protein>
<evidence type="ECO:0000256" key="3">
    <source>
        <dbReference type="ARBA" id="ARBA00022741"/>
    </source>
</evidence>
<keyword evidence="7" id="KW-1185">Reference proteome</keyword>
<dbReference type="PANTHER" id="PTHR43790:SF9">
    <property type="entry name" value="GALACTOFURANOSE TRANSPORTER ATP-BINDING PROTEIN YTFR"/>
    <property type="match status" value="1"/>
</dbReference>
<dbReference type="GO" id="GO:0005524">
    <property type="term" value="F:ATP binding"/>
    <property type="evidence" value="ECO:0007669"/>
    <property type="project" value="UniProtKB-KW"/>
</dbReference>
<keyword evidence="3" id="KW-0547">Nucleotide-binding</keyword>
<sequence length="506" mass="54052">MTSSSAVPAVRTAGITKRFGAFTALSEVDLDLAPGEVHGLIGSNGAGKSTLIKVLCGAITPDEGTLTVAGDPVSFTLPAQAERAGITVIHQETQLFPDLSVADNVVVSRPNLRGPAGLGLRDRRADRAEAARLLESLGLTIDPGRLAGTLDLAEKKLLQVARALRSKPRLLILDEPTAALEARQARRITTLIRGLAADGLAILFVSHNLDEVLESCDRITALRDGRTVARLAGDQATPHLLAELVAGQQLANAPDRTPHEAGDLLVEAELGGADIAPTAITLRHREVVTLTGLLGSGAGRYARMLSGATRPDSGGVRIAGRLLRPHNRRQAVAAAVGFVPEERKRDGIQPMLSVERNIALGDIRRFSRFGMLDRRKIRRTAERLIDDLDVRPADPAFQAGLMSGGNQQKVLIARWLAAGARVLIVEEPTHGIDIGAKQNVMHQLRRFADERGCVVVVALEGDEFRSITDRFVAFRRGRLVAELAGNVPHADLMAACLGTTSEGRES</sequence>
<dbReference type="SMART" id="SM00382">
    <property type="entry name" value="AAA"/>
    <property type="match status" value="2"/>
</dbReference>
<dbReference type="Pfam" id="PF00005">
    <property type="entry name" value="ABC_tran"/>
    <property type="match status" value="2"/>
</dbReference>
<feature type="domain" description="ABC transporter" evidence="5">
    <location>
        <begin position="259"/>
        <end position="501"/>
    </location>
</feature>
<dbReference type="Gene3D" id="3.40.50.300">
    <property type="entry name" value="P-loop containing nucleotide triphosphate hydrolases"/>
    <property type="match status" value="2"/>
</dbReference>
<dbReference type="InterPro" id="IPR050107">
    <property type="entry name" value="ABC_carbohydrate_import_ATPase"/>
</dbReference>
<dbReference type="SUPFAM" id="SSF52540">
    <property type="entry name" value="P-loop containing nucleoside triphosphate hydrolases"/>
    <property type="match status" value="2"/>
</dbReference>
<name>A0ABV5TE99_9ACTN</name>
<evidence type="ECO:0000259" key="5">
    <source>
        <dbReference type="PROSITE" id="PS50893"/>
    </source>
</evidence>
<keyword evidence="4 6" id="KW-0067">ATP-binding</keyword>
<dbReference type="PANTHER" id="PTHR43790">
    <property type="entry name" value="CARBOHYDRATE TRANSPORT ATP-BINDING PROTEIN MG119-RELATED"/>
    <property type="match status" value="1"/>
</dbReference>
<dbReference type="CDD" id="cd03216">
    <property type="entry name" value="ABC_Carb_Monos_I"/>
    <property type="match status" value="1"/>
</dbReference>
<evidence type="ECO:0000256" key="4">
    <source>
        <dbReference type="ARBA" id="ARBA00022840"/>
    </source>
</evidence>
<dbReference type="InterPro" id="IPR017871">
    <property type="entry name" value="ABC_transporter-like_CS"/>
</dbReference>
<gene>
    <name evidence="6" type="ORF">ACFFRH_18025</name>
</gene>
<dbReference type="PROSITE" id="PS50893">
    <property type="entry name" value="ABC_TRANSPORTER_2"/>
    <property type="match status" value="2"/>
</dbReference>
<accession>A0ABV5TE99</accession>
<feature type="domain" description="ABC transporter" evidence="5">
    <location>
        <begin position="10"/>
        <end position="249"/>
    </location>
</feature>
<dbReference type="EMBL" id="JBHMBS010000007">
    <property type="protein sequence ID" value="MFB9677382.1"/>
    <property type="molecule type" value="Genomic_DNA"/>
</dbReference>
<reference evidence="6 7" key="1">
    <citation type="submission" date="2024-09" db="EMBL/GenBank/DDBJ databases">
        <authorList>
            <person name="Sun Q."/>
            <person name="Mori K."/>
        </authorList>
    </citation>
    <scope>NUCLEOTIDE SEQUENCE [LARGE SCALE GENOMIC DNA]</scope>
    <source>
        <strain evidence="6 7">JCM 3028</strain>
    </source>
</reference>
<dbReference type="RefSeq" id="WP_344744829.1">
    <property type="nucleotide sequence ID" value="NZ_BAAAWW010000052.1"/>
</dbReference>
<dbReference type="InterPro" id="IPR003439">
    <property type="entry name" value="ABC_transporter-like_ATP-bd"/>
</dbReference>
<keyword evidence="2" id="KW-0677">Repeat</keyword>
<evidence type="ECO:0000313" key="6">
    <source>
        <dbReference type="EMBL" id="MFB9677382.1"/>
    </source>
</evidence>
<evidence type="ECO:0000256" key="1">
    <source>
        <dbReference type="ARBA" id="ARBA00022448"/>
    </source>
</evidence>
<dbReference type="PROSITE" id="PS00211">
    <property type="entry name" value="ABC_TRANSPORTER_1"/>
    <property type="match status" value="1"/>
</dbReference>
<organism evidence="6 7">
    <name type="scientific">Streptosporangium vulgare</name>
    <dbReference type="NCBI Taxonomy" id="46190"/>
    <lineage>
        <taxon>Bacteria</taxon>
        <taxon>Bacillati</taxon>
        <taxon>Actinomycetota</taxon>
        <taxon>Actinomycetes</taxon>
        <taxon>Streptosporangiales</taxon>
        <taxon>Streptosporangiaceae</taxon>
        <taxon>Streptosporangium</taxon>
    </lineage>
</organism>
<dbReference type="InterPro" id="IPR027417">
    <property type="entry name" value="P-loop_NTPase"/>
</dbReference>
<dbReference type="Proteomes" id="UP001589610">
    <property type="component" value="Unassembled WGS sequence"/>
</dbReference>
<dbReference type="InterPro" id="IPR003593">
    <property type="entry name" value="AAA+_ATPase"/>
</dbReference>
<keyword evidence="1" id="KW-0813">Transport</keyword>
<comment type="caution">
    <text evidence="6">The sequence shown here is derived from an EMBL/GenBank/DDBJ whole genome shotgun (WGS) entry which is preliminary data.</text>
</comment>
<evidence type="ECO:0000313" key="7">
    <source>
        <dbReference type="Proteomes" id="UP001589610"/>
    </source>
</evidence>
<evidence type="ECO:0000256" key="2">
    <source>
        <dbReference type="ARBA" id="ARBA00022737"/>
    </source>
</evidence>
<proteinExistence type="predicted"/>